<feature type="compositionally biased region" description="Pro residues" evidence="3">
    <location>
        <begin position="25"/>
        <end position="38"/>
    </location>
</feature>
<evidence type="ECO:0000256" key="1">
    <source>
        <dbReference type="ARBA" id="ARBA00006295"/>
    </source>
</evidence>
<proteinExistence type="inferred from homology"/>
<organism evidence="5 6">
    <name type="scientific">Tepidiforma bonchosmolovskayae</name>
    <dbReference type="NCBI Taxonomy" id="2601677"/>
    <lineage>
        <taxon>Bacteria</taxon>
        <taxon>Bacillati</taxon>
        <taxon>Chloroflexota</taxon>
        <taxon>Tepidiformia</taxon>
        <taxon>Tepidiformales</taxon>
        <taxon>Tepidiformaceae</taxon>
        <taxon>Tepidiforma</taxon>
    </lineage>
</organism>
<feature type="region of interest" description="Disordered" evidence="3">
    <location>
        <begin position="1"/>
        <end position="77"/>
    </location>
</feature>
<evidence type="ECO:0000259" key="4">
    <source>
        <dbReference type="PROSITE" id="PS50943"/>
    </source>
</evidence>
<dbReference type="PANTHER" id="PTHR33375">
    <property type="entry name" value="CHROMOSOME-PARTITIONING PROTEIN PARB-RELATED"/>
    <property type="match status" value="1"/>
</dbReference>
<dbReference type="Pfam" id="PF02195">
    <property type="entry name" value="ParB_N"/>
    <property type="match status" value="1"/>
</dbReference>
<feature type="domain" description="HTH cro/C1-type" evidence="4">
    <location>
        <begin position="181"/>
        <end position="207"/>
    </location>
</feature>
<reference evidence="5 6" key="1">
    <citation type="submission" date="2019-10" db="EMBL/GenBank/DDBJ databases">
        <title>Thermopilla bonchosmolovskayae gen. nov., sp. nov., a moderately thermophilic Chloroflexi bacterium from a Chukotka hot spring (Arctic, Russia), representing a novel classis Thermopillaia, which include previously uncultivated lineage OLB14.</title>
        <authorList>
            <person name="Kochetkova T.V."/>
            <person name="Zayulina K.S."/>
            <person name="Zhigarkov V.S."/>
            <person name="Minaev N.V."/>
            <person name="Novikov A."/>
            <person name="Toshchakov S.V."/>
            <person name="Elcheninov A.G."/>
            <person name="Kublanov I.V."/>
        </authorList>
    </citation>
    <scope>NUCLEOTIDE SEQUENCE [LARGE SCALE GENOMIC DNA]</scope>
    <source>
        <strain evidence="5 6">3753O</strain>
    </source>
</reference>
<dbReference type="Gene3D" id="1.10.10.2830">
    <property type="match status" value="1"/>
</dbReference>
<dbReference type="Gene3D" id="3.90.1530.30">
    <property type="match status" value="1"/>
</dbReference>
<feature type="compositionally biased region" description="Basic and acidic residues" evidence="3">
    <location>
        <begin position="44"/>
        <end position="53"/>
    </location>
</feature>
<gene>
    <name evidence="5" type="ORF">Tbon_06540</name>
</gene>
<dbReference type="InterPro" id="IPR001387">
    <property type="entry name" value="Cro/C1-type_HTH"/>
</dbReference>
<dbReference type="InterPro" id="IPR041468">
    <property type="entry name" value="HTH_ParB/Spo0J"/>
</dbReference>
<dbReference type="EMBL" id="CP042829">
    <property type="protein sequence ID" value="QFG02964.1"/>
    <property type="molecule type" value="Genomic_DNA"/>
</dbReference>
<dbReference type="InterPro" id="IPR004437">
    <property type="entry name" value="ParB/RepB/Spo0J"/>
</dbReference>
<dbReference type="SMART" id="SM00470">
    <property type="entry name" value="ParB"/>
    <property type="match status" value="1"/>
</dbReference>
<evidence type="ECO:0000256" key="2">
    <source>
        <dbReference type="ARBA" id="ARBA00022829"/>
    </source>
</evidence>
<keyword evidence="6" id="KW-1185">Reference proteome</keyword>
<dbReference type="Pfam" id="PF17762">
    <property type="entry name" value="HTH_ParB"/>
    <property type="match status" value="1"/>
</dbReference>
<protein>
    <submittedName>
        <fullName evidence="5">ParB/RepB/Spo0J family partition protein</fullName>
    </submittedName>
</protein>
<evidence type="ECO:0000256" key="3">
    <source>
        <dbReference type="SAM" id="MobiDB-lite"/>
    </source>
</evidence>
<keyword evidence="2" id="KW-0159">Chromosome partition</keyword>
<dbReference type="CDD" id="cd00093">
    <property type="entry name" value="HTH_XRE"/>
    <property type="match status" value="1"/>
</dbReference>
<dbReference type="Proteomes" id="UP000326331">
    <property type="component" value="Chromosome"/>
</dbReference>
<comment type="similarity">
    <text evidence="1">Belongs to the ParB family.</text>
</comment>
<dbReference type="PROSITE" id="PS50943">
    <property type="entry name" value="HTH_CROC1"/>
    <property type="match status" value="1"/>
</dbReference>
<dbReference type="NCBIfam" id="TIGR00180">
    <property type="entry name" value="parB_part"/>
    <property type="match status" value="1"/>
</dbReference>
<dbReference type="InterPro" id="IPR050336">
    <property type="entry name" value="Chromosome_partition/occlusion"/>
</dbReference>
<dbReference type="InterPro" id="IPR003115">
    <property type="entry name" value="ParB_N"/>
</dbReference>
<accession>A0ABX6C2B4</accession>
<dbReference type="InterPro" id="IPR036086">
    <property type="entry name" value="ParB/Sulfiredoxin_sf"/>
</dbReference>
<dbReference type="SUPFAM" id="SSF110849">
    <property type="entry name" value="ParB/Sulfiredoxin"/>
    <property type="match status" value="1"/>
</dbReference>
<dbReference type="CDD" id="cd16393">
    <property type="entry name" value="SPO0J_N"/>
    <property type="match status" value="1"/>
</dbReference>
<dbReference type="PANTHER" id="PTHR33375:SF1">
    <property type="entry name" value="CHROMOSOME-PARTITIONING PROTEIN PARB-RELATED"/>
    <property type="match status" value="1"/>
</dbReference>
<sequence length="338" mass="37157">MTQPKRGLGRGLDALFGSSSAAPPVQEPPAPAPQPPASEAPTIPEREPAHEVPPEAAARVAPEPRPAPPARRGGPELLDIDLIAPNPEQPRTHFEPEQLRELAESIREHGIIQPLIVTRDDEGGYRLIAGERRLQAARLAGLETVPVVVREAADSELLELALIENIQRADLNPVEEAMAYRRLIEEYGLTQEEVARRVGKSRATIANALRLLQLEAEIRRSLVSGEITEGHARALLGLPEGRGRVNAWREVVRRQMSVRDTESYVRRQLAASPATASKPAAQTARRDAALSDIEARLRRALSTRVRVEPQKKGAKIIIECYSPEEFENVVATLLGEYQ</sequence>
<name>A0ABX6C2B4_9CHLR</name>
<dbReference type="RefSeq" id="WP_158066882.1">
    <property type="nucleotide sequence ID" value="NZ_CP042829.1"/>
</dbReference>
<evidence type="ECO:0000313" key="5">
    <source>
        <dbReference type="EMBL" id="QFG02964.1"/>
    </source>
</evidence>
<evidence type="ECO:0000313" key="6">
    <source>
        <dbReference type="Proteomes" id="UP000326331"/>
    </source>
</evidence>